<sequence>MIPQAYVERVAIGSWRPMSVPPAWRLRCLRAALAVLRSCRLSEGTGVPVDNIQEEFGGEPVAAFSMSHPAVPALYMVLTLGLTMFSMQPVLIALSLAGGLAYGFATRGAARTLGALRWQLPVILIIALVNPLFSASGSTELFRIGMRAVYLESMVYGLCMGGLFVASVLWFEAAASMLEYDKVLALLGNAAPVIALMISMCMRLIPQFLRRGRTVLAVQDAIDVPGRAPTDPVRSRLRASSVLMGWGMEDSLERADAMRSRGWGAATRRTTYARYRLGRGDVAALVGLALFGMATTAVAWTATMQYSFYPQLSVPAPWLGYVVYAAWMMLPCASHAIDEKRFG</sequence>
<reference evidence="6 7" key="1">
    <citation type="submission" date="2007-01" db="EMBL/GenBank/DDBJ databases">
        <title>Draft genome sequence of Collinsella aerofaciens (ATCC 25986).</title>
        <authorList>
            <person name="Sudarsanam P."/>
            <person name="Ley R."/>
            <person name="Guruge J."/>
            <person name="Turnbaugh P.J."/>
            <person name="Mahowald M."/>
            <person name="Liep D."/>
            <person name="Gordon J."/>
        </authorList>
    </citation>
    <scope>NUCLEOTIDE SEQUENCE [LARGE SCALE GENOMIC DNA]</scope>
    <source>
        <strain evidence="7">ATCC 25986 / DSM 3979 / JCM 10188 / KCTC 3647 / NCTC 11838 / VPI 1003</strain>
    </source>
</reference>
<organism evidence="6 7">
    <name type="scientific">Collinsella aerofaciens (strain ATCC 25986 / DSM 3979 / JCM 10188 / KCTC 3647 / NCTC 11838 / VPI 1003)</name>
    <dbReference type="NCBI Taxonomy" id="411903"/>
    <lineage>
        <taxon>Bacteria</taxon>
        <taxon>Bacillati</taxon>
        <taxon>Actinomycetota</taxon>
        <taxon>Coriobacteriia</taxon>
        <taxon>Coriobacteriales</taxon>
        <taxon>Coriobacteriaceae</taxon>
        <taxon>Collinsella</taxon>
    </lineage>
</organism>
<feature type="transmembrane region" description="Helical" evidence="5">
    <location>
        <begin position="149"/>
        <end position="171"/>
    </location>
</feature>
<feature type="transmembrane region" description="Helical" evidence="5">
    <location>
        <begin position="118"/>
        <end position="137"/>
    </location>
</feature>
<comment type="caution">
    <text evidence="6">The sequence shown here is derived from an EMBL/GenBank/DDBJ whole genome shotgun (WGS) entry which is preliminary data.</text>
</comment>
<dbReference type="CDD" id="cd16914">
    <property type="entry name" value="EcfT"/>
    <property type="match status" value="1"/>
</dbReference>
<dbReference type="EMBL" id="AAVN02000008">
    <property type="protein sequence ID" value="EBA39008.1"/>
    <property type="molecule type" value="Genomic_DNA"/>
</dbReference>
<evidence type="ECO:0000256" key="3">
    <source>
        <dbReference type="ARBA" id="ARBA00022989"/>
    </source>
</evidence>
<feature type="transmembrane region" description="Helical" evidence="5">
    <location>
        <begin position="183"/>
        <end position="205"/>
    </location>
</feature>
<gene>
    <name evidence="6" type="ORF">COLAER_01870</name>
</gene>
<dbReference type="InterPro" id="IPR003339">
    <property type="entry name" value="ABC/ECF_trnsptr_transmembrane"/>
</dbReference>
<comment type="subcellular location">
    <subcellularLocation>
        <location evidence="1">Membrane</location>
        <topology evidence="1">Multi-pass membrane protein</topology>
    </subcellularLocation>
</comment>
<keyword evidence="4 5" id="KW-0472">Membrane</keyword>
<proteinExistence type="predicted"/>
<dbReference type="AlphaFoldDB" id="A4EBP8"/>
<evidence type="ECO:0000256" key="5">
    <source>
        <dbReference type="SAM" id="Phobius"/>
    </source>
</evidence>
<feature type="transmembrane region" description="Helical" evidence="5">
    <location>
        <begin position="318"/>
        <end position="337"/>
    </location>
</feature>
<evidence type="ECO:0000256" key="4">
    <source>
        <dbReference type="ARBA" id="ARBA00023136"/>
    </source>
</evidence>
<name>A4EBP8_COLAA</name>
<dbReference type="GO" id="GO:0005886">
    <property type="term" value="C:plasma membrane"/>
    <property type="evidence" value="ECO:0007669"/>
    <property type="project" value="UniProtKB-ARBA"/>
</dbReference>
<feature type="transmembrane region" description="Helical" evidence="5">
    <location>
        <begin position="73"/>
        <end position="98"/>
    </location>
</feature>
<protein>
    <recommendedName>
        <fullName evidence="8">Energy-coupling factor transporter transmembrane protein EcfT</fullName>
    </recommendedName>
</protein>
<keyword evidence="2 5" id="KW-0812">Transmembrane</keyword>
<dbReference type="Proteomes" id="UP000002979">
    <property type="component" value="Unassembled WGS sequence"/>
</dbReference>
<feature type="transmembrane region" description="Helical" evidence="5">
    <location>
        <begin position="282"/>
        <end position="306"/>
    </location>
</feature>
<evidence type="ECO:0008006" key="8">
    <source>
        <dbReference type="Google" id="ProtNLM"/>
    </source>
</evidence>
<evidence type="ECO:0000313" key="6">
    <source>
        <dbReference type="EMBL" id="EBA39008.1"/>
    </source>
</evidence>
<evidence type="ECO:0000256" key="1">
    <source>
        <dbReference type="ARBA" id="ARBA00004141"/>
    </source>
</evidence>
<reference evidence="6 7" key="2">
    <citation type="submission" date="2007-04" db="EMBL/GenBank/DDBJ databases">
        <authorList>
            <person name="Fulton L."/>
            <person name="Clifton S."/>
            <person name="Fulton B."/>
            <person name="Xu J."/>
            <person name="Minx P."/>
            <person name="Mardis E.R."/>
            <person name="Wilson R.K."/>
        </authorList>
    </citation>
    <scope>NUCLEOTIDE SEQUENCE [LARGE SCALE GENOMIC DNA]</scope>
    <source>
        <strain evidence="7">ATCC 25986 / DSM 3979 / JCM 10188 / KCTC 3647 / NCTC 11838 / VPI 1003</strain>
    </source>
</reference>
<accession>A4EBP8</accession>
<keyword evidence="3 5" id="KW-1133">Transmembrane helix</keyword>
<evidence type="ECO:0000313" key="7">
    <source>
        <dbReference type="Proteomes" id="UP000002979"/>
    </source>
</evidence>
<evidence type="ECO:0000256" key="2">
    <source>
        <dbReference type="ARBA" id="ARBA00022692"/>
    </source>
</evidence>